<keyword evidence="1" id="KW-0456">Lyase</keyword>
<dbReference type="PANTHER" id="PTHR42905">
    <property type="entry name" value="PHOSPHOENOLPYRUVATE CARBOXYLASE"/>
    <property type="match status" value="1"/>
</dbReference>
<dbReference type="InterPro" id="IPR040442">
    <property type="entry name" value="Pyrv_kinase-like_dom_sf"/>
</dbReference>
<proteinExistence type="predicted"/>
<keyword evidence="2" id="KW-1185">Reference proteome</keyword>
<dbReference type="Pfam" id="PF13714">
    <property type="entry name" value="PEP_mutase"/>
    <property type="match status" value="1"/>
</dbReference>
<evidence type="ECO:0000313" key="2">
    <source>
        <dbReference type="Proteomes" id="UP000533598"/>
    </source>
</evidence>
<dbReference type="EMBL" id="JACHMH010000001">
    <property type="protein sequence ID" value="MBB4675929.1"/>
    <property type="molecule type" value="Genomic_DNA"/>
</dbReference>
<dbReference type="PANTHER" id="PTHR42905:SF16">
    <property type="entry name" value="CARBOXYPHOSPHONOENOLPYRUVATE PHOSPHONOMUTASE-LIKE PROTEIN (AFU_ORTHOLOGUE AFUA_5G07230)"/>
    <property type="match status" value="1"/>
</dbReference>
<dbReference type="SUPFAM" id="SSF51621">
    <property type="entry name" value="Phosphoenolpyruvate/pyruvate domain"/>
    <property type="match status" value="1"/>
</dbReference>
<dbReference type="InterPro" id="IPR015813">
    <property type="entry name" value="Pyrv/PenolPyrv_kinase-like_dom"/>
</dbReference>
<reference evidence="1 2" key="1">
    <citation type="submission" date="2020-08" db="EMBL/GenBank/DDBJ databases">
        <title>Sequencing the genomes of 1000 actinobacteria strains.</title>
        <authorList>
            <person name="Klenk H.-P."/>
        </authorList>
    </citation>
    <scope>NUCLEOTIDE SEQUENCE [LARGE SCALE GENOMIC DNA]</scope>
    <source>
        <strain evidence="1 2">DSM 44230</strain>
    </source>
</reference>
<comment type="caution">
    <text evidence="1">The sequence shown here is derived from an EMBL/GenBank/DDBJ whole genome shotgun (WGS) entry which is preliminary data.</text>
</comment>
<dbReference type="GO" id="GO:0016829">
    <property type="term" value="F:lyase activity"/>
    <property type="evidence" value="ECO:0007669"/>
    <property type="project" value="UniProtKB-KW"/>
</dbReference>
<accession>A0A7W7C7E1</accession>
<dbReference type="RefSeq" id="WP_185001821.1">
    <property type="nucleotide sequence ID" value="NZ_BAAAUI010000021.1"/>
</dbReference>
<protein>
    <submittedName>
        <fullName evidence="1">2-methylisocitrate lyase-like PEP mutase family enzyme</fullName>
    </submittedName>
</protein>
<organism evidence="1 2">
    <name type="scientific">Crossiella cryophila</name>
    <dbReference type="NCBI Taxonomy" id="43355"/>
    <lineage>
        <taxon>Bacteria</taxon>
        <taxon>Bacillati</taxon>
        <taxon>Actinomycetota</taxon>
        <taxon>Actinomycetes</taxon>
        <taxon>Pseudonocardiales</taxon>
        <taxon>Pseudonocardiaceae</taxon>
        <taxon>Crossiella</taxon>
    </lineage>
</organism>
<dbReference type="AlphaFoldDB" id="A0A7W7C7E1"/>
<evidence type="ECO:0000313" key="1">
    <source>
        <dbReference type="EMBL" id="MBB4675929.1"/>
    </source>
</evidence>
<dbReference type="CDD" id="cd00377">
    <property type="entry name" value="ICL_PEPM"/>
    <property type="match status" value="1"/>
</dbReference>
<dbReference type="Gene3D" id="3.20.20.60">
    <property type="entry name" value="Phosphoenolpyruvate-binding domains"/>
    <property type="match status" value="1"/>
</dbReference>
<dbReference type="Proteomes" id="UP000533598">
    <property type="component" value="Unassembled WGS sequence"/>
</dbReference>
<name>A0A7W7C7E1_9PSEU</name>
<gene>
    <name evidence="1" type="ORF">HNR67_002047</name>
</gene>
<sequence length="252" mass="25843">MGDLATQAAELKSRHVPGSPLVLPNAWDAATARLVHGLGFPVVATSSYAVAAAAGYPDDNSMPPSVAFAGLAAIAAATPAPVTADLEAGYGLSAVEFTEALFDAGAVGCNLEDGDHHGGLKPVERQAEWLAELKAVARTPFVLNARIDCFILDAGAPQRDLAEAIERGRAYLAAGADCVYPIGLRDPVQIKEFTAAVGGPVNVHYYFDGPSVPELAALGVARISLGAGLFAVAQRAIKDAVATLGDHSSTVD</sequence>
<dbReference type="InterPro" id="IPR039556">
    <property type="entry name" value="ICL/PEPM"/>
</dbReference>